<dbReference type="GeneID" id="63713516"/>
<feature type="region of interest" description="Disordered" evidence="1">
    <location>
        <begin position="206"/>
        <end position="231"/>
    </location>
</feature>
<organism evidence="2 3">
    <name type="scientific">Drechmeria coniospora</name>
    <name type="common">Nematophagous fungus</name>
    <name type="synonym">Meria coniospora</name>
    <dbReference type="NCBI Taxonomy" id="98403"/>
    <lineage>
        <taxon>Eukaryota</taxon>
        <taxon>Fungi</taxon>
        <taxon>Dikarya</taxon>
        <taxon>Ascomycota</taxon>
        <taxon>Pezizomycotina</taxon>
        <taxon>Sordariomycetes</taxon>
        <taxon>Hypocreomycetidae</taxon>
        <taxon>Hypocreales</taxon>
        <taxon>Ophiocordycipitaceae</taxon>
        <taxon>Drechmeria</taxon>
    </lineage>
</organism>
<dbReference type="EMBL" id="LAYC01000001">
    <property type="protein sequence ID" value="KYK59739.1"/>
    <property type="molecule type" value="Genomic_DNA"/>
</dbReference>
<gene>
    <name evidence="2" type="ORF">DCS_00873</name>
</gene>
<dbReference type="Proteomes" id="UP000076580">
    <property type="component" value="Chromosome 01"/>
</dbReference>
<reference evidence="2 3" key="1">
    <citation type="journal article" date="2016" name="Sci. Rep.">
        <title>Insights into Adaptations to a Near-Obligate Nematode Endoparasitic Lifestyle from the Finished Genome of Drechmeria coniospora.</title>
        <authorList>
            <person name="Zhang L."/>
            <person name="Zhou Z."/>
            <person name="Guo Q."/>
            <person name="Fokkens L."/>
            <person name="Miskei M."/>
            <person name="Pocsi I."/>
            <person name="Zhang W."/>
            <person name="Chen M."/>
            <person name="Wang L."/>
            <person name="Sun Y."/>
            <person name="Donzelli B.G."/>
            <person name="Gibson D.M."/>
            <person name="Nelson D.R."/>
            <person name="Luo J.G."/>
            <person name="Rep M."/>
            <person name="Liu H."/>
            <person name="Yang S."/>
            <person name="Wang J."/>
            <person name="Krasnoff S.B."/>
            <person name="Xu Y."/>
            <person name="Molnar I."/>
            <person name="Lin M."/>
        </authorList>
    </citation>
    <scope>NUCLEOTIDE SEQUENCE [LARGE SCALE GENOMIC DNA]</scope>
    <source>
        <strain evidence="2 3">ARSEF 6962</strain>
    </source>
</reference>
<evidence type="ECO:0000313" key="2">
    <source>
        <dbReference type="EMBL" id="KYK59739.1"/>
    </source>
</evidence>
<dbReference type="RefSeq" id="XP_040659091.1">
    <property type="nucleotide sequence ID" value="XM_040798208.1"/>
</dbReference>
<accession>A0A151GRK8</accession>
<evidence type="ECO:0000313" key="3">
    <source>
        <dbReference type="Proteomes" id="UP000076580"/>
    </source>
</evidence>
<proteinExistence type="predicted"/>
<sequence>MTEPSPPPPLADTAGCHGALVRSPFATLAHPFSPSRPGRPPPLAIPWLHVVIILHYYAAVVRARPRRPAPPISDDRHGMFWDTPPRSWLRLHRQTRHSAHALPSIPCPLARPATSGRRRAVPSGQGDGTNSCGWDKTGGASMSRCRYQYSTAQAPAHSARIERVIVILSFAVAYYKHALLHMLTVRGLQVREPIAVVAAAIHSGNPGRRMEEQRTPKTTWPPCTGGIPAMQ</sequence>
<feature type="region of interest" description="Disordered" evidence="1">
    <location>
        <begin position="111"/>
        <end position="135"/>
    </location>
</feature>
<comment type="caution">
    <text evidence="2">The sequence shown here is derived from an EMBL/GenBank/DDBJ whole genome shotgun (WGS) entry which is preliminary data.</text>
</comment>
<dbReference type="AlphaFoldDB" id="A0A151GRK8"/>
<protein>
    <submittedName>
        <fullName evidence="2">Uncharacterized protein</fullName>
    </submittedName>
</protein>
<evidence type="ECO:0000256" key="1">
    <source>
        <dbReference type="SAM" id="MobiDB-lite"/>
    </source>
</evidence>
<name>A0A151GRK8_DRECN</name>
<dbReference type="InParanoid" id="A0A151GRK8"/>
<keyword evidence="3" id="KW-1185">Reference proteome</keyword>